<keyword evidence="3" id="KW-1185">Reference proteome</keyword>
<protein>
    <submittedName>
        <fullName evidence="2">Uncharacterized protein</fullName>
    </submittedName>
</protein>
<accession>A0A1Y2DUB3</accession>
<evidence type="ECO:0000256" key="1">
    <source>
        <dbReference type="SAM" id="MobiDB-lite"/>
    </source>
</evidence>
<comment type="caution">
    <text evidence="2">The sequence shown here is derived from an EMBL/GenBank/DDBJ whole genome shotgun (WGS) entry which is preliminary data.</text>
</comment>
<dbReference type="InParanoid" id="A0A1Y2DUB3"/>
<evidence type="ECO:0000313" key="2">
    <source>
        <dbReference type="EMBL" id="ORY62870.1"/>
    </source>
</evidence>
<reference evidence="2 3" key="1">
    <citation type="submission" date="2016-07" db="EMBL/GenBank/DDBJ databases">
        <title>Pervasive Adenine N6-methylation of Active Genes in Fungi.</title>
        <authorList>
            <consortium name="DOE Joint Genome Institute"/>
            <person name="Mondo S.J."/>
            <person name="Dannebaum R.O."/>
            <person name="Kuo R.C."/>
            <person name="Labutti K."/>
            <person name="Haridas S."/>
            <person name="Kuo A."/>
            <person name="Salamov A."/>
            <person name="Ahrendt S.R."/>
            <person name="Lipzen A."/>
            <person name="Sullivan W."/>
            <person name="Andreopoulos W.B."/>
            <person name="Clum A."/>
            <person name="Lindquist E."/>
            <person name="Daum C."/>
            <person name="Ramamoorthy G.K."/>
            <person name="Gryganskyi A."/>
            <person name="Culley D."/>
            <person name="Magnuson J.K."/>
            <person name="James T.Y."/>
            <person name="O'Malley M.A."/>
            <person name="Stajich J.E."/>
            <person name="Spatafora J.W."/>
            <person name="Visel A."/>
            <person name="Grigoriev I.V."/>
        </authorList>
    </citation>
    <scope>NUCLEOTIDE SEQUENCE [LARGE SCALE GENOMIC DNA]</scope>
    <source>
        <strain evidence="2 3">62-1032</strain>
    </source>
</reference>
<dbReference type="AlphaFoldDB" id="A0A1Y2DUB3"/>
<dbReference type="EMBL" id="MCGR01000069">
    <property type="protein sequence ID" value="ORY62870.1"/>
    <property type="molecule type" value="Genomic_DNA"/>
</dbReference>
<proteinExistence type="predicted"/>
<feature type="region of interest" description="Disordered" evidence="1">
    <location>
        <begin position="190"/>
        <end position="213"/>
    </location>
</feature>
<evidence type="ECO:0000313" key="3">
    <source>
        <dbReference type="Proteomes" id="UP000193467"/>
    </source>
</evidence>
<feature type="compositionally biased region" description="Polar residues" evidence="1">
    <location>
        <begin position="192"/>
        <end position="213"/>
    </location>
</feature>
<name>A0A1Y2DUB3_9BASI</name>
<sequence length="213" mass="24041">MDHLILLVDRTSSTHRPPHSGAPPPPHHSLVIVEEKRAGLVLPAEWDAGTIVYVPRRGKNGNAIRRQNPELLLPQLLSYFHATKCDQAILTDYNASVAINVDHRDLEAKVRRNPCKFGTRQCGYEYKSLPLPPPRDHEATHYLDSKSPFDLGLKHSLAFMLYKALRELNVMPWPTKSPRGLFFPDEPHPHSSVYSPTGSTPVPHNVTQHKVNH</sequence>
<dbReference type="Proteomes" id="UP000193467">
    <property type="component" value="Unassembled WGS sequence"/>
</dbReference>
<organism evidence="2 3">
    <name type="scientific">Leucosporidium creatinivorum</name>
    <dbReference type="NCBI Taxonomy" id="106004"/>
    <lineage>
        <taxon>Eukaryota</taxon>
        <taxon>Fungi</taxon>
        <taxon>Dikarya</taxon>
        <taxon>Basidiomycota</taxon>
        <taxon>Pucciniomycotina</taxon>
        <taxon>Microbotryomycetes</taxon>
        <taxon>Leucosporidiales</taxon>
        <taxon>Leucosporidium</taxon>
    </lineage>
</organism>
<gene>
    <name evidence="2" type="ORF">BCR35DRAFT_308911</name>
</gene>